<dbReference type="Proteomes" id="UP000299102">
    <property type="component" value="Unassembled WGS sequence"/>
</dbReference>
<protein>
    <submittedName>
        <fullName evidence="2">Uncharacterized protein</fullName>
    </submittedName>
</protein>
<evidence type="ECO:0000256" key="1">
    <source>
        <dbReference type="SAM" id="MobiDB-lite"/>
    </source>
</evidence>
<feature type="region of interest" description="Disordered" evidence="1">
    <location>
        <begin position="1"/>
        <end position="32"/>
    </location>
</feature>
<feature type="compositionally biased region" description="Basic and acidic residues" evidence="1">
    <location>
        <begin position="1"/>
        <end position="10"/>
    </location>
</feature>
<evidence type="ECO:0000313" key="2">
    <source>
        <dbReference type="EMBL" id="GBP80158.1"/>
    </source>
</evidence>
<comment type="caution">
    <text evidence="2">The sequence shown here is derived from an EMBL/GenBank/DDBJ whole genome shotgun (WGS) entry which is preliminary data.</text>
</comment>
<feature type="compositionally biased region" description="Low complexity" evidence="1">
    <location>
        <begin position="67"/>
        <end position="76"/>
    </location>
</feature>
<evidence type="ECO:0000313" key="3">
    <source>
        <dbReference type="Proteomes" id="UP000299102"/>
    </source>
</evidence>
<gene>
    <name evidence="2" type="ORF">EVAR_97352_1</name>
</gene>
<dbReference type="EMBL" id="BGZK01001449">
    <property type="protein sequence ID" value="GBP80158.1"/>
    <property type="molecule type" value="Genomic_DNA"/>
</dbReference>
<accession>A0A4C1YVJ2</accession>
<feature type="region of interest" description="Disordered" evidence="1">
    <location>
        <begin position="67"/>
        <end position="117"/>
    </location>
</feature>
<reference evidence="2 3" key="1">
    <citation type="journal article" date="2019" name="Commun. Biol.">
        <title>The bagworm genome reveals a unique fibroin gene that provides high tensile strength.</title>
        <authorList>
            <person name="Kono N."/>
            <person name="Nakamura H."/>
            <person name="Ohtoshi R."/>
            <person name="Tomita M."/>
            <person name="Numata K."/>
            <person name="Arakawa K."/>
        </authorList>
    </citation>
    <scope>NUCLEOTIDE SEQUENCE [LARGE SCALE GENOMIC DNA]</scope>
</reference>
<name>A0A4C1YVJ2_EUMVA</name>
<proteinExistence type="predicted"/>
<sequence>MRNTRPDRVTTVRRSRTSRTTSAGAGGAGRRSLVSEQKMISIVRYHIGLRPFARLGAPSYRAVVSVRRDASVPTPRAARRARGSGPGRLVGGELDSRHARQLSHRRPPRAIARAPAPTRDFRELSPLQILRAPVIKSTIRIQQRRNFPNLSNTNFLRLTITIQPRKAAAQRPITKRFESYFWIIFEALVAVRHDVLSADGRCAIPGETITCARPATDH</sequence>
<dbReference type="AlphaFoldDB" id="A0A4C1YVJ2"/>
<organism evidence="2 3">
    <name type="scientific">Eumeta variegata</name>
    <name type="common">Bagworm moth</name>
    <name type="synonym">Eumeta japonica</name>
    <dbReference type="NCBI Taxonomy" id="151549"/>
    <lineage>
        <taxon>Eukaryota</taxon>
        <taxon>Metazoa</taxon>
        <taxon>Ecdysozoa</taxon>
        <taxon>Arthropoda</taxon>
        <taxon>Hexapoda</taxon>
        <taxon>Insecta</taxon>
        <taxon>Pterygota</taxon>
        <taxon>Neoptera</taxon>
        <taxon>Endopterygota</taxon>
        <taxon>Lepidoptera</taxon>
        <taxon>Glossata</taxon>
        <taxon>Ditrysia</taxon>
        <taxon>Tineoidea</taxon>
        <taxon>Psychidae</taxon>
        <taxon>Oiketicinae</taxon>
        <taxon>Eumeta</taxon>
    </lineage>
</organism>
<keyword evidence="3" id="KW-1185">Reference proteome</keyword>
<feature type="compositionally biased region" description="Basic residues" evidence="1">
    <location>
        <begin position="99"/>
        <end position="108"/>
    </location>
</feature>